<feature type="transmembrane region" description="Helical" evidence="8">
    <location>
        <begin position="185"/>
        <end position="216"/>
    </location>
</feature>
<evidence type="ECO:0000313" key="11">
    <source>
        <dbReference type="Proteomes" id="UP001431010"/>
    </source>
</evidence>
<comment type="subcellular location">
    <subcellularLocation>
        <location evidence="1">Cell membrane</location>
        <topology evidence="1">Multi-pass membrane protein</topology>
    </subcellularLocation>
</comment>
<evidence type="ECO:0000256" key="7">
    <source>
        <dbReference type="ARBA" id="ARBA00023136"/>
    </source>
</evidence>
<keyword evidence="11" id="KW-1185">Reference proteome</keyword>
<dbReference type="InterPro" id="IPR038731">
    <property type="entry name" value="RgtA/B/C-like"/>
</dbReference>
<dbReference type="InterPro" id="IPR050297">
    <property type="entry name" value="LipidA_mod_glycosyltrf_83"/>
</dbReference>
<keyword evidence="2" id="KW-1003">Cell membrane</keyword>
<accession>A0ABY3RLQ0</accession>
<feature type="transmembrane region" description="Helical" evidence="8">
    <location>
        <begin position="138"/>
        <end position="154"/>
    </location>
</feature>
<proteinExistence type="predicted"/>
<evidence type="ECO:0000256" key="2">
    <source>
        <dbReference type="ARBA" id="ARBA00022475"/>
    </source>
</evidence>
<gene>
    <name evidence="10" type="ORF">LQG66_20635</name>
</gene>
<protein>
    <submittedName>
        <fullName evidence="10">Glycosyltransferase family 39 protein</fullName>
    </submittedName>
</protein>
<evidence type="ECO:0000259" key="9">
    <source>
        <dbReference type="Pfam" id="PF13231"/>
    </source>
</evidence>
<feature type="transmembrane region" description="Helical" evidence="8">
    <location>
        <begin position="223"/>
        <end position="244"/>
    </location>
</feature>
<dbReference type="Pfam" id="PF13231">
    <property type="entry name" value="PMT_2"/>
    <property type="match status" value="1"/>
</dbReference>
<sequence>MAAGTSCDFAFSAMAKRSDRNPAAWRRPFLSWLDGVEAGWAVPLLLACFVAVWTIYLVIAYCGAGLHPDVLETWTFGRHFAWGYAKHPPLMGWVAGAWTTVFPSADWSLHLMAMTNAALALWFVDLISRRFVTGDKRAIVLLLLMLTPVYQFHAQRFNANSVQLATWPLATYCFLRSFETPTMRWAAAAGVTAAIALLGKYYSVFLVASFALAALLHPQRRAYFTSAAPWISAVAGLAALGMHLDWLVASDAAPIHHALMHAQSDLSTSLQDSLSFVMGLAAAMAVPAVTWVMTAGTRITRFAKDFAALNDGLRLLFYVAIGTVGLPVATSLIIGTDLPSLWALQGLFLFAVLVVCGASYRIERFYTVNMAVVVAAIAIVTLTIAAPLHALYRNSFGYEEGRTFYRQVALETTRQWRELTGGPLEHVGGTESLAFATAFYSADHPLYGLPALPSQPDANTSPGAFTDHGWVSLCFREQADCIDAAEAMAVASGNYVRREFTVQSRLFGLAGLPRTVIAFLVSPAIGSGGGSRRSP</sequence>
<dbReference type="Proteomes" id="UP001431010">
    <property type="component" value="Chromosome"/>
</dbReference>
<dbReference type="RefSeq" id="WP_231327872.1">
    <property type="nucleotide sequence ID" value="NZ_CP088156.1"/>
</dbReference>
<feature type="transmembrane region" description="Helical" evidence="8">
    <location>
        <begin position="341"/>
        <end position="360"/>
    </location>
</feature>
<name>A0ABY3RLQ0_9BRAD</name>
<keyword evidence="3" id="KW-0328">Glycosyltransferase</keyword>
<feature type="transmembrane region" description="Helical" evidence="8">
    <location>
        <begin position="372"/>
        <end position="392"/>
    </location>
</feature>
<organism evidence="10 11">
    <name type="scientific">Bradyrhizobium ontarionense</name>
    <dbReference type="NCBI Taxonomy" id="2898149"/>
    <lineage>
        <taxon>Bacteria</taxon>
        <taxon>Pseudomonadati</taxon>
        <taxon>Pseudomonadota</taxon>
        <taxon>Alphaproteobacteria</taxon>
        <taxon>Hyphomicrobiales</taxon>
        <taxon>Nitrobacteraceae</taxon>
        <taxon>Bradyrhizobium</taxon>
    </lineage>
</organism>
<evidence type="ECO:0000313" key="10">
    <source>
        <dbReference type="EMBL" id="UFZ08425.1"/>
    </source>
</evidence>
<evidence type="ECO:0000256" key="4">
    <source>
        <dbReference type="ARBA" id="ARBA00022679"/>
    </source>
</evidence>
<feature type="transmembrane region" description="Helical" evidence="8">
    <location>
        <begin position="84"/>
        <end position="101"/>
    </location>
</feature>
<reference evidence="10" key="1">
    <citation type="journal article" date="2024" name="Antonie Van Leeuwenhoek">
        <title>Bradyrhizobium ontarionense sp. nov., a novel bacterial symbiont isolated from Aeschynomene indica (Indian jointvetch), harbours photosynthesis, nitrogen fixation and nitrous oxide (N2O) reductase genes.</title>
        <authorList>
            <person name="Bromfield E.S.P."/>
            <person name="Cloutier S."/>
        </authorList>
    </citation>
    <scope>NUCLEOTIDE SEQUENCE</scope>
    <source>
        <strain evidence="10">A19</strain>
    </source>
</reference>
<evidence type="ECO:0000256" key="5">
    <source>
        <dbReference type="ARBA" id="ARBA00022692"/>
    </source>
</evidence>
<dbReference type="EMBL" id="CP088156">
    <property type="protein sequence ID" value="UFZ08425.1"/>
    <property type="molecule type" value="Genomic_DNA"/>
</dbReference>
<feature type="domain" description="Glycosyltransferase RgtA/B/C/D-like" evidence="9">
    <location>
        <begin position="86"/>
        <end position="245"/>
    </location>
</feature>
<keyword evidence="6 8" id="KW-1133">Transmembrane helix</keyword>
<dbReference type="PANTHER" id="PTHR33908:SF9">
    <property type="entry name" value="BLL5595 PROTEIN"/>
    <property type="match status" value="1"/>
</dbReference>
<keyword evidence="7 8" id="KW-0472">Membrane</keyword>
<evidence type="ECO:0000256" key="3">
    <source>
        <dbReference type="ARBA" id="ARBA00022676"/>
    </source>
</evidence>
<feature type="transmembrane region" description="Helical" evidence="8">
    <location>
        <begin position="315"/>
        <end position="335"/>
    </location>
</feature>
<dbReference type="PANTHER" id="PTHR33908">
    <property type="entry name" value="MANNOSYLTRANSFERASE YKCB-RELATED"/>
    <property type="match status" value="1"/>
</dbReference>
<feature type="transmembrane region" description="Helical" evidence="8">
    <location>
        <begin position="274"/>
        <end position="294"/>
    </location>
</feature>
<feature type="transmembrane region" description="Helical" evidence="8">
    <location>
        <begin position="40"/>
        <end position="63"/>
    </location>
</feature>
<keyword evidence="4" id="KW-0808">Transferase</keyword>
<evidence type="ECO:0000256" key="6">
    <source>
        <dbReference type="ARBA" id="ARBA00022989"/>
    </source>
</evidence>
<evidence type="ECO:0000256" key="8">
    <source>
        <dbReference type="SAM" id="Phobius"/>
    </source>
</evidence>
<evidence type="ECO:0000256" key="1">
    <source>
        <dbReference type="ARBA" id="ARBA00004651"/>
    </source>
</evidence>
<keyword evidence="5 8" id="KW-0812">Transmembrane</keyword>
<feature type="transmembrane region" description="Helical" evidence="8">
    <location>
        <begin position="107"/>
        <end position="126"/>
    </location>
</feature>